<dbReference type="Proteomes" id="UP000198762">
    <property type="component" value="Unassembled WGS sequence"/>
</dbReference>
<dbReference type="AlphaFoldDB" id="A0A1I0D6Y0"/>
<gene>
    <name evidence="1" type="ORF">SAMN04487962_106181</name>
</gene>
<organism evidence="1 2">
    <name type="scientific">Marinobacter segnicrescens</name>
    <dbReference type="NCBI Taxonomy" id="430453"/>
    <lineage>
        <taxon>Bacteria</taxon>
        <taxon>Pseudomonadati</taxon>
        <taxon>Pseudomonadota</taxon>
        <taxon>Gammaproteobacteria</taxon>
        <taxon>Pseudomonadales</taxon>
        <taxon>Marinobacteraceae</taxon>
        <taxon>Marinobacter</taxon>
    </lineage>
</organism>
<accession>A0A1I0D6Y0</accession>
<reference evidence="2" key="1">
    <citation type="submission" date="2016-10" db="EMBL/GenBank/DDBJ databases">
        <authorList>
            <person name="Varghese N."/>
            <person name="Submissions S."/>
        </authorList>
    </citation>
    <scope>NUCLEOTIDE SEQUENCE [LARGE SCALE GENOMIC DNA]</scope>
    <source>
        <strain evidence="2">CGMCC 1.6489</strain>
    </source>
</reference>
<keyword evidence="2" id="KW-1185">Reference proteome</keyword>
<protein>
    <submittedName>
        <fullName evidence="1">Uncharacterized protein</fullName>
    </submittedName>
</protein>
<dbReference type="EMBL" id="FOHZ01000006">
    <property type="protein sequence ID" value="SET27937.1"/>
    <property type="molecule type" value="Genomic_DNA"/>
</dbReference>
<proteinExistence type="predicted"/>
<evidence type="ECO:0000313" key="1">
    <source>
        <dbReference type="EMBL" id="SET27937.1"/>
    </source>
</evidence>
<name>A0A1I0D6Y0_9GAMM</name>
<evidence type="ECO:0000313" key="2">
    <source>
        <dbReference type="Proteomes" id="UP000198762"/>
    </source>
</evidence>
<sequence length="114" mass="13424">MIFYSRSQRYIIHRKIARFATMLLDLRVKILRLDLGSGLGQGFNLLNNLMKIVNAETDSATLVRRFRSLQRVGTFGVSGRQRQNFSKFERTFFRRFMAQLGDVLDLEKRYLLDT</sequence>